<evidence type="ECO:0000313" key="3">
    <source>
        <dbReference type="Proteomes" id="UP001218188"/>
    </source>
</evidence>
<feature type="region of interest" description="Disordered" evidence="1">
    <location>
        <begin position="154"/>
        <end position="186"/>
    </location>
</feature>
<accession>A0AAD6X072</accession>
<feature type="compositionally biased region" description="Basic residues" evidence="1">
    <location>
        <begin position="115"/>
        <end position="124"/>
    </location>
</feature>
<gene>
    <name evidence="2" type="ORF">C8F04DRAFT_1183543</name>
</gene>
<keyword evidence="3" id="KW-1185">Reference proteome</keyword>
<organism evidence="2 3">
    <name type="scientific">Mycena alexandri</name>
    <dbReference type="NCBI Taxonomy" id="1745969"/>
    <lineage>
        <taxon>Eukaryota</taxon>
        <taxon>Fungi</taxon>
        <taxon>Dikarya</taxon>
        <taxon>Basidiomycota</taxon>
        <taxon>Agaricomycotina</taxon>
        <taxon>Agaricomycetes</taxon>
        <taxon>Agaricomycetidae</taxon>
        <taxon>Agaricales</taxon>
        <taxon>Marasmiineae</taxon>
        <taxon>Mycenaceae</taxon>
        <taxon>Mycena</taxon>
    </lineage>
</organism>
<dbReference type="AlphaFoldDB" id="A0AAD6X072"/>
<dbReference type="EMBL" id="JARJCM010000060">
    <property type="protein sequence ID" value="KAJ7034013.1"/>
    <property type="molecule type" value="Genomic_DNA"/>
</dbReference>
<sequence length="253" mass="26462">MRVSGALSASGIKCHAGVGCLVGGYRCLGAWGAVRAWIQRLLVEESDQPHAVALRSLRSGVGGGGEAGGGVVGIPIDRANVAGRDSGATGWSRRETGSRSQRRAAARGTESWRTSKARRGRRGKQGNDRRSDSGATRLSGEATQAKLACAVLASAASRKSRGEAGQQTRECEGRDGEGGWATAQHRQRGDEVVGGGGLMRLSSPESRLSVGMRPILPVCTWRVSSPAVLETSMEDGVGGGKQRPEWIMSATIR</sequence>
<name>A0AAD6X072_9AGAR</name>
<proteinExistence type="predicted"/>
<reference evidence="2" key="1">
    <citation type="submission" date="2023-03" db="EMBL/GenBank/DDBJ databases">
        <title>Massive genome expansion in bonnet fungi (Mycena s.s.) driven by repeated elements and novel gene families across ecological guilds.</title>
        <authorList>
            <consortium name="Lawrence Berkeley National Laboratory"/>
            <person name="Harder C.B."/>
            <person name="Miyauchi S."/>
            <person name="Viragh M."/>
            <person name="Kuo A."/>
            <person name="Thoen E."/>
            <person name="Andreopoulos B."/>
            <person name="Lu D."/>
            <person name="Skrede I."/>
            <person name="Drula E."/>
            <person name="Henrissat B."/>
            <person name="Morin E."/>
            <person name="Kohler A."/>
            <person name="Barry K."/>
            <person name="LaButti K."/>
            <person name="Morin E."/>
            <person name="Salamov A."/>
            <person name="Lipzen A."/>
            <person name="Mereny Z."/>
            <person name="Hegedus B."/>
            <person name="Baldrian P."/>
            <person name="Stursova M."/>
            <person name="Weitz H."/>
            <person name="Taylor A."/>
            <person name="Grigoriev I.V."/>
            <person name="Nagy L.G."/>
            <person name="Martin F."/>
            <person name="Kauserud H."/>
        </authorList>
    </citation>
    <scope>NUCLEOTIDE SEQUENCE</scope>
    <source>
        <strain evidence="2">CBHHK200</strain>
    </source>
</reference>
<comment type="caution">
    <text evidence="2">The sequence shown here is derived from an EMBL/GenBank/DDBJ whole genome shotgun (WGS) entry which is preliminary data.</text>
</comment>
<dbReference type="Proteomes" id="UP001218188">
    <property type="component" value="Unassembled WGS sequence"/>
</dbReference>
<feature type="region of interest" description="Disordered" evidence="1">
    <location>
        <begin position="82"/>
        <end position="140"/>
    </location>
</feature>
<evidence type="ECO:0000256" key="1">
    <source>
        <dbReference type="SAM" id="MobiDB-lite"/>
    </source>
</evidence>
<evidence type="ECO:0000313" key="2">
    <source>
        <dbReference type="EMBL" id="KAJ7034013.1"/>
    </source>
</evidence>
<protein>
    <submittedName>
        <fullName evidence="2">Uncharacterized protein</fullName>
    </submittedName>
</protein>